<dbReference type="Proteomes" id="UP000751614">
    <property type="component" value="Unassembled WGS sequence"/>
</dbReference>
<sequence>MKISNFFAFLFFLPVLLCAQTNKNVEDHQFTVNVLLPGVVYEYGISQNSTLTAEATMSFAYRNSDFFGSGFGVYPIGKLQYRHYYNFQRRLDLDKKISENTANYIAPTIGLQGGNAILGDLDYSSDFFAVAGAVYGLQRVGEKGLSFRFEVGPAYFFDEFDDDFGLFVAIKLGWVVRKNR</sequence>
<protein>
    <recommendedName>
        <fullName evidence="4">Secreted protein</fullName>
    </recommendedName>
</protein>
<keyword evidence="3" id="KW-1185">Reference proteome</keyword>
<evidence type="ECO:0008006" key="4">
    <source>
        <dbReference type="Google" id="ProtNLM"/>
    </source>
</evidence>
<name>A0ABY2WRR4_9FLAO</name>
<accession>A0ABY2WRR4</accession>
<dbReference type="RefSeq" id="WP_138834914.1">
    <property type="nucleotide sequence ID" value="NZ_VCNI01000001.1"/>
</dbReference>
<evidence type="ECO:0000313" key="2">
    <source>
        <dbReference type="EMBL" id="TMU57430.1"/>
    </source>
</evidence>
<gene>
    <name evidence="2" type="ORF">FGG15_07770</name>
</gene>
<organism evidence="2 3">
    <name type="scientific">Flagellimonas algicola</name>
    <dbReference type="NCBI Taxonomy" id="2583815"/>
    <lineage>
        <taxon>Bacteria</taxon>
        <taxon>Pseudomonadati</taxon>
        <taxon>Bacteroidota</taxon>
        <taxon>Flavobacteriia</taxon>
        <taxon>Flavobacteriales</taxon>
        <taxon>Flavobacteriaceae</taxon>
        <taxon>Flagellimonas</taxon>
    </lineage>
</organism>
<keyword evidence="1" id="KW-0732">Signal</keyword>
<dbReference type="EMBL" id="VCNI01000001">
    <property type="protein sequence ID" value="TMU57430.1"/>
    <property type="molecule type" value="Genomic_DNA"/>
</dbReference>
<feature type="signal peptide" evidence="1">
    <location>
        <begin position="1"/>
        <end position="19"/>
    </location>
</feature>
<feature type="chain" id="PRO_5045385308" description="Secreted protein" evidence="1">
    <location>
        <begin position="20"/>
        <end position="180"/>
    </location>
</feature>
<comment type="caution">
    <text evidence="2">The sequence shown here is derived from an EMBL/GenBank/DDBJ whole genome shotgun (WGS) entry which is preliminary data.</text>
</comment>
<evidence type="ECO:0000313" key="3">
    <source>
        <dbReference type="Proteomes" id="UP000751614"/>
    </source>
</evidence>
<reference evidence="2 3" key="1">
    <citation type="submission" date="2019-05" db="EMBL/GenBank/DDBJ databases">
        <title>Flagellimonas sp. AsT0115, sp. nov., isolated from a marine red algae, Asparagopsis taxiformis.</title>
        <authorList>
            <person name="Kim J."/>
            <person name="Jeong S.E."/>
            <person name="Jeon C.O."/>
        </authorList>
    </citation>
    <scope>NUCLEOTIDE SEQUENCE [LARGE SCALE GENOMIC DNA]</scope>
    <source>
        <strain evidence="2 3">AsT0115</strain>
    </source>
</reference>
<proteinExistence type="predicted"/>
<evidence type="ECO:0000256" key="1">
    <source>
        <dbReference type="SAM" id="SignalP"/>
    </source>
</evidence>